<dbReference type="AlphaFoldDB" id="A0A1A7BDE9"/>
<evidence type="ECO:0000313" key="1">
    <source>
        <dbReference type="EMBL" id="OBV10519.1"/>
    </source>
</evidence>
<dbReference type="EMBL" id="LZYB01000005">
    <property type="protein sequence ID" value="OBV10519.1"/>
    <property type="molecule type" value="Genomic_DNA"/>
</dbReference>
<dbReference type="Proteomes" id="UP000092484">
    <property type="component" value="Unassembled WGS sequence"/>
</dbReference>
<gene>
    <name evidence="1" type="ORF">I603_2121</name>
</gene>
<evidence type="ECO:0000313" key="2">
    <source>
        <dbReference type="Proteomes" id="UP000092484"/>
    </source>
</evidence>
<organism evidence="1 2">
    <name type="scientific">Erythrobacter dokdonensis DSW-74</name>
    <dbReference type="NCBI Taxonomy" id="1300349"/>
    <lineage>
        <taxon>Bacteria</taxon>
        <taxon>Pseudomonadati</taxon>
        <taxon>Pseudomonadota</taxon>
        <taxon>Alphaproteobacteria</taxon>
        <taxon>Sphingomonadales</taxon>
        <taxon>Erythrobacteraceae</taxon>
        <taxon>Erythrobacter/Porphyrobacter group</taxon>
        <taxon>Erythrobacter</taxon>
    </lineage>
</organism>
<name>A0A1A7BDE9_9SPHN</name>
<accession>A0A1A7BDE9</accession>
<protein>
    <submittedName>
        <fullName evidence="1">Uncharacterized protein</fullName>
    </submittedName>
</protein>
<proteinExistence type="predicted"/>
<sequence>MGMKWEAPPNGDQRGKKRWKVAEYRGCTCEDRQGRVMDAFRWKCQIEVIARSPSW</sequence>
<keyword evidence="2" id="KW-1185">Reference proteome</keyword>
<reference evidence="1 2" key="1">
    <citation type="submission" date="2016-06" db="EMBL/GenBank/DDBJ databases">
        <title>Genome sequence of Porphyrobacter dokdonensis DSW-74.</title>
        <authorList>
            <person name="Kim J.F."/>
            <person name="Song J.Y."/>
        </authorList>
    </citation>
    <scope>NUCLEOTIDE SEQUENCE [LARGE SCALE GENOMIC DNA]</scope>
    <source>
        <strain evidence="1 2">DSW-74</strain>
    </source>
</reference>
<comment type="caution">
    <text evidence="1">The sequence shown here is derived from an EMBL/GenBank/DDBJ whole genome shotgun (WGS) entry which is preliminary data.</text>
</comment>